<dbReference type="Proteomes" id="UP000681075">
    <property type="component" value="Unassembled WGS sequence"/>
</dbReference>
<organism evidence="1 2">
    <name type="scientific">Roseiterribacter gracilis</name>
    <dbReference type="NCBI Taxonomy" id="2812848"/>
    <lineage>
        <taxon>Bacteria</taxon>
        <taxon>Pseudomonadati</taxon>
        <taxon>Pseudomonadota</taxon>
        <taxon>Alphaproteobacteria</taxon>
        <taxon>Rhodospirillales</taxon>
        <taxon>Roseiterribacteraceae</taxon>
        <taxon>Roseiterribacter</taxon>
    </lineage>
</organism>
<sequence length="79" mass="8690">MIAQLEQLAFILGDDVLEGGTRDAHVMFATVLLLQTRQMHVNGDTALAVPLQPLEILKQGVLWTAGATLRLFKRRHGAL</sequence>
<protein>
    <submittedName>
        <fullName evidence="1">Uncharacterized protein</fullName>
    </submittedName>
</protein>
<accession>A0A8S8XGW4</accession>
<evidence type="ECO:0000313" key="2">
    <source>
        <dbReference type="Proteomes" id="UP000681075"/>
    </source>
</evidence>
<gene>
    <name evidence="1" type="ORF">TMPK1_26120</name>
</gene>
<reference evidence="1" key="1">
    <citation type="submission" date="2021-02" db="EMBL/GenBank/DDBJ databases">
        <title>Genome sequence of Rhodospirillales sp. strain TMPK1 isolated from soil.</title>
        <authorList>
            <person name="Nakai R."/>
            <person name="Kusada H."/>
            <person name="Tamaki H."/>
        </authorList>
    </citation>
    <scope>NUCLEOTIDE SEQUENCE</scope>
    <source>
        <strain evidence="1">TMPK1</strain>
    </source>
</reference>
<comment type="caution">
    <text evidence="1">The sequence shown here is derived from an EMBL/GenBank/DDBJ whole genome shotgun (WGS) entry which is preliminary data.</text>
</comment>
<proteinExistence type="predicted"/>
<keyword evidence="2" id="KW-1185">Reference proteome</keyword>
<evidence type="ECO:0000313" key="1">
    <source>
        <dbReference type="EMBL" id="GIL40375.1"/>
    </source>
</evidence>
<dbReference type="AlphaFoldDB" id="A0A8S8XGW4"/>
<dbReference type="EMBL" id="BOPV01000001">
    <property type="protein sequence ID" value="GIL40375.1"/>
    <property type="molecule type" value="Genomic_DNA"/>
</dbReference>
<name>A0A8S8XGW4_9PROT</name>